<keyword evidence="6" id="KW-0732">Signal</keyword>
<feature type="domain" description="Protein kinase" evidence="17">
    <location>
        <begin position="347"/>
        <end position="622"/>
    </location>
</feature>
<evidence type="ECO:0000313" key="18">
    <source>
        <dbReference type="EMBL" id="KAK9065261.1"/>
    </source>
</evidence>
<organism evidence="18 19">
    <name type="scientific">Deinandra increscens subsp. villosa</name>
    <dbReference type="NCBI Taxonomy" id="3103831"/>
    <lineage>
        <taxon>Eukaryota</taxon>
        <taxon>Viridiplantae</taxon>
        <taxon>Streptophyta</taxon>
        <taxon>Embryophyta</taxon>
        <taxon>Tracheophyta</taxon>
        <taxon>Spermatophyta</taxon>
        <taxon>Magnoliopsida</taxon>
        <taxon>eudicotyledons</taxon>
        <taxon>Gunneridae</taxon>
        <taxon>Pentapetalae</taxon>
        <taxon>asterids</taxon>
        <taxon>campanulids</taxon>
        <taxon>Asterales</taxon>
        <taxon>Asteraceae</taxon>
        <taxon>Asteroideae</taxon>
        <taxon>Heliantheae alliance</taxon>
        <taxon>Madieae</taxon>
        <taxon>Madiinae</taxon>
        <taxon>Deinandra</taxon>
    </lineage>
</organism>
<dbReference type="GO" id="GO:0009737">
    <property type="term" value="P:response to abscisic acid"/>
    <property type="evidence" value="ECO:0007669"/>
    <property type="project" value="UniProtKB-ARBA"/>
</dbReference>
<accession>A0AAP0CYE9</accession>
<keyword evidence="13" id="KW-0675">Receptor</keyword>
<dbReference type="InterPro" id="IPR011009">
    <property type="entry name" value="Kinase-like_dom_sf"/>
</dbReference>
<keyword evidence="2" id="KW-0723">Serine/threonine-protein kinase</keyword>
<evidence type="ECO:0000256" key="3">
    <source>
        <dbReference type="ARBA" id="ARBA00022553"/>
    </source>
</evidence>
<keyword evidence="7" id="KW-0677">Repeat</keyword>
<dbReference type="FunFam" id="3.30.200.20:FF:000142">
    <property type="entry name" value="Cysteine-rich receptor-like protein kinase 10"/>
    <property type="match status" value="1"/>
</dbReference>
<dbReference type="FunFam" id="1.10.510.10:FF:000343">
    <property type="entry name" value="Cysteine-rich receptor-like protein kinase 28"/>
    <property type="match status" value="1"/>
</dbReference>
<evidence type="ECO:0000256" key="10">
    <source>
        <dbReference type="ARBA" id="ARBA00022840"/>
    </source>
</evidence>
<dbReference type="GO" id="GO:0005886">
    <property type="term" value="C:plasma membrane"/>
    <property type="evidence" value="ECO:0007669"/>
    <property type="project" value="TreeGrafter"/>
</dbReference>
<evidence type="ECO:0000256" key="6">
    <source>
        <dbReference type="ARBA" id="ARBA00022729"/>
    </source>
</evidence>
<evidence type="ECO:0000256" key="1">
    <source>
        <dbReference type="ARBA" id="ARBA00004167"/>
    </source>
</evidence>
<comment type="caution">
    <text evidence="18">The sequence shown here is derived from an EMBL/GenBank/DDBJ whole genome shotgun (WGS) entry which is preliminary data.</text>
</comment>
<keyword evidence="11 16" id="KW-1133">Transmembrane helix</keyword>
<comment type="subcellular location">
    <subcellularLocation>
        <location evidence="1">Membrane</location>
        <topology evidence="1">Single-pass membrane protein</topology>
    </subcellularLocation>
</comment>
<dbReference type="InterPro" id="IPR001245">
    <property type="entry name" value="Ser-Thr/Tyr_kinase_cat_dom"/>
</dbReference>
<evidence type="ECO:0000313" key="19">
    <source>
        <dbReference type="Proteomes" id="UP001408789"/>
    </source>
</evidence>
<evidence type="ECO:0000256" key="16">
    <source>
        <dbReference type="SAM" id="Phobius"/>
    </source>
</evidence>
<evidence type="ECO:0000259" key="17">
    <source>
        <dbReference type="PROSITE" id="PS50011"/>
    </source>
</evidence>
<sequence length="671" mass="76044">MCGVYIGEPAVILLSNSNKAPVKVHIDSLPLYFFFLYKTPVKVLNKLEAICFNFLWGGFDDANGRSKKIHWVSKDSICKPKNEGGLGLVSLTNINLALLDKWFWRFLTEPESLWRKVVAGIHGSDHDVMWVPRNKRFSGVWLNISRIEGLLEKRNIKLKELLIFSDKKWSWTESADGLFSSSSLRALLIKPIGPGNPSPLCWTKLVPRKINLLMWRALLGRLPTFDGLLKRNIPVSSPVCPICLEANESADHLFTGYRIALDIWSKVSSWLGKKSNITRILVIVILVPTIVILIASFFIIMRLKKKKRRMTPPHAPESIQIAETMDISTTGSLQYDFNIVKTATNDFSEENRLGQGGFGTVYKGKLKDGNQIAVKRLAGDSKQGDLEFKNEVLLVAKLQHRNLVRLLGFSIEGSERLLIYEYMPNGSLDQFIFDPSKHTILDWEKRYNIIKGIAKGLLYLHEDSRLKIIHRDMKASNVLLDEQMTPKIADFGMARLFKTEETEGDTNRIVGTYGYMAPEYAMHGQFSVKSDVFSYGVLLLEMITGQKNRCFKNGESIEDLLSFAWKSWMNETPMDIVDPTLKTGLSSLRDIVRCIHIGLLCVQENVIHRPTMATVVLMLTSFSFTLPVPSEPAFFIRNNIDSRMALLQSKSRSRSSQCSKNEVSVSDFVPR</sequence>
<evidence type="ECO:0000256" key="11">
    <source>
        <dbReference type="ARBA" id="ARBA00022989"/>
    </source>
</evidence>
<dbReference type="PROSITE" id="PS50011">
    <property type="entry name" value="PROTEIN_KINASE_DOM"/>
    <property type="match status" value="1"/>
</dbReference>
<dbReference type="GO" id="GO:0004674">
    <property type="term" value="F:protein serine/threonine kinase activity"/>
    <property type="evidence" value="ECO:0007669"/>
    <property type="project" value="UniProtKB-KW"/>
</dbReference>
<protein>
    <recommendedName>
        <fullName evidence="17">Protein kinase domain-containing protein</fullName>
    </recommendedName>
</protein>
<evidence type="ECO:0000256" key="12">
    <source>
        <dbReference type="ARBA" id="ARBA00023136"/>
    </source>
</evidence>
<proteinExistence type="predicted"/>
<keyword evidence="3" id="KW-0597">Phosphoprotein</keyword>
<dbReference type="InterPro" id="IPR017441">
    <property type="entry name" value="Protein_kinase_ATP_BS"/>
</dbReference>
<keyword evidence="5 16" id="KW-0812">Transmembrane</keyword>
<dbReference type="Gene3D" id="3.30.200.20">
    <property type="entry name" value="Phosphorylase Kinase, domain 1"/>
    <property type="match status" value="1"/>
</dbReference>
<evidence type="ECO:0000256" key="7">
    <source>
        <dbReference type="ARBA" id="ARBA00022737"/>
    </source>
</evidence>
<dbReference type="GO" id="GO:0005524">
    <property type="term" value="F:ATP binding"/>
    <property type="evidence" value="ECO:0007669"/>
    <property type="project" value="UniProtKB-UniRule"/>
</dbReference>
<feature type="transmembrane region" description="Helical" evidence="16">
    <location>
        <begin position="280"/>
        <end position="300"/>
    </location>
</feature>
<evidence type="ECO:0000256" key="8">
    <source>
        <dbReference type="ARBA" id="ARBA00022741"/>
    </source>
</evidence>
<reference evidence="18 19" key="1">
    <citation type="submission" date="2024-04" db="EMBL/GenBank/DDBJ databases">
        <title>The reference genome of an endangered Asteraceae, Deinandra increscens subsp. villosa, native to the Central Coast of California.</title>
        <authorList>
            <person name="Guilliams M."/>
            <person name="Hasenstab-Lehman K."/>
            <person name="Meyer R."/>
            <person name="Mcevoy S."/>
        </authorList>
    </citation>
    <scope>NUCLEOTIDE SEQUENCE [LARGE SCALE GENOMIC DNA]</scope>
    <source>
        <tissue evidence="18">Leaf</tissue>
    </source>
</reference>
<evidence type="ECO:0000256" key="2">
    <source>
        <dbReference type="ARBA" id="ARBA00022527"/>
    </source>
</evidence>
<evidence type="ECO:0000256" key="14">
    <source>
        <dbReference type="ARBA" id="ARBA00023180"/>
    </source>
</evidence>
<gene>
    <name evidence="18" type="ORF">SSX86_016644</name>
</gene>
<dbReference type="InterPro" id="IPR008271">
    <property type="entry name" value="Ser/Thr_kinase_AS"/>
</dbReference>
<dbReference type="InterPro" id="IPR000719">
    <property type="entry name" value="Prot_kinase_dom"/>
</dbReference>
<keyword evidence="4" id="KW-0808">Transferase</keyword>
<dbReference type="Gene3D" id="1.10.510.10">
    <property type="entry name" value="Transferase(Phosphotransferase) domain 1"/>
    <property type="match status" value="1"/>
</dbReference>
<dbReference type="SUPFAM" id="SSF56112">
    <property type="entry name" value="Protein kinase-like (PK-like)"/>
    <property type="match status" value="1"/>
</dbReference>
<keyword evidence="12 16" id="KW-0472">Membrane</keyword>
<evidence type="ECO:0000256" key="9">
    <source>
        <dbReference type="ARBA" id="ARBA00022777"/>
    </source>
</evidence>
<evidence type="ECO:0000256" key="15">
    <source>
        <dbReference type="PROSITE-ProRule" id="PRU10141"/>
    </source>
</evidence>
<dbReference type="PANTHER" id="PTHR27002">
    <property type="entry name" value="RECEPTOR-LIKE SERINE/THREONINE-PROTEIN KINASE SD1-8"/>
    <property type="match status" value="1"/>
</dbReference>
<keyword evidence="8 15" id="KW-0547">Nucleotide-binding</keyword>
<keyword evidence="14" id="KW-0325">Glycoprotein</keyword>
<dbReference type="Proteomes" id="UP001408789">
    <property type="component" value="Unassembled WGS sequence"/>
</dbReference>
<dbReference type="Pfam" id="PF13966">
    <property type="entry name" value="zf-RVT"/>
    <property type="match status" value="1"/>
</dbReference>
<evidence type="ECO:0000256" key="13">
    <source>
        <dbReference type="ARBA" id="ARBA00023170"/>
    </source>
</evidence>
<keyword evidence="10 15" id="KW-0067">ATP-binding</keyword>
<dbReference type="EMBL" id="JBCNJP010000017">
    <property type="protein sequence ID" value="KAK9065261.1"/>
    <property type="molecule type" value="Genomic_DNA"/>
</dbReference>
<keyword evidence="19" id="KW-1185">Reference proteome</keyword>
<feature type="binding site" evidence="15">
    <location>
        <position position="375"/>
    </location>
    <ligand>
        <name>ATP</name>
        <dbReference type="ChEBI" id="CHEBI:30616"/>
    </ligand>
</feature>
<dbReference type="PROSITE" id="PS00108">
    <property type="entry name" value="PROTEIN_KINASE_ST"/>
    <property type="match status" value="1"/>
</dbReference>
<dbReference type="SMART" id="SM00220">
    <property type="entry name" value="S_TKc"/>
    <property type="match status" value="1"/>
</dbReference>
<evidence type="ECO:0000256" key="5">
    <source>
        <dbReference type="ARBA" id="ARBA00022692"/>
    </source>
</evidence>
<dbReference type="CDD" id="cd14066">
    <property type="entry name" value="STKc_IRAK"/>
    <property type="match status" value="1"/>
</dbReference>
<keyword evidence="9" id="KW-0418">Kinase</keyword>
<dbReference type="AlphaFoldDB" id="A0AAP0CYE9"/>
<evidence type="ECO:0000256" key="4">
    <source>
        <dbReference type="ARBA" id="ARBA00022679"/>
    </source>
</evidence>
<dbReference type="InterPro" id="IPR026960">
    <property type="entry name" value="RVT-Znf"/>
</dbReference>
<name>A0AAP0CYE9_9ASTR</name>
<dbReference type="PROSITE" id="PS00107">
    <property type="entry name" value="PROTEIN_KINASE_ATP"/>
    <property type="match status" value="1"/>
</dbReference>
<dbReference type="PANTHER" id="PTHR27002:SF1073">
    <property type="entry name" value="CYSTEINE-RICH RECEPTOR-LIKE PROTEIN KINASE 29"/>
    <property type="match status" value="1"/>
</dbReference>
<dbReference type="Pfam" id="PF07714">
    <property type="entry name" value="PK_Tyr_Ser-Thr"/>
    <property type="match status" value="1"/>
</dbReference>